<evidence type="ECO:0000259" key="1">
    <source>
        <dbReference type="SMART" id="SM00900"/>
    </source>
</evidence>
<proteinExistence type="predicted"/>
<protein>
    <submittedName>
        <fullName evidence="2">FMN-binding protein</fullName>
    </submittedName>
</protein>
<sequence>MRRVGWALAGTGLVTAVLIAVKSQAPAPLPVSAAVSEKDSVTRNYLGAVVPNRYGPVQVRISVRAGRLVDVEAVQLPTAAARGVEIGRRAVPMLREQALQRQSADLDTVSGATYTSDGYRRSLQSAIDAARAA</sequence>
<evidence type="ECO:0000313" key="3">
    <source>
        <dbReference type="Proteomes" id="UP001500620"/>
    </source>
</evidence>
<dbReference type="EMBL" id="BAABAT010000020">
    <property type="protein sequence ID" value="GAA4255344.1"/>
    <property type="molecule type" value="Genomic_DNA"/>
</dbReference>
<gene>
    <name evidence="2" type="ORF">GCM10022255_063840</name>
</gene>
<evidence type="ECO:0000313" key="2">
    <source>
        <dbReference type="EMBL" id="GAA4255344.1"/>
    </source>
</evidence>
<feature type="domain" description="FMN-binding" evidence="1">
    <location>
        <begin position="53"/>
        <end position="130"/>
    </location>
</feature>
<organism evidence="2 3">
    <name type="scientific">Dactylosporangium darangshiense</name>
    <dbReference type="NCBI Taxonomy" id="579108"/>
    <lineage>
        <taxon>Bacteria</taxon>
        <taxon>Bacillati</taxon>
        <taxon>Actinomycetota</taxon>
        <taxon>Actinomycetes</taxon>
        <taxon>Micromonosporales</taxon>
        <taxon>Micromonosporaceae</taxon>
        <taxon>Dactylosporangium</taxon>
    </lineage>
</organism>
<reference evidence="3" key="1">
    <citation type="journal article" date="2019" name="Int. J. Syst. Evol. Microbiol.">
        <title>The Global Catalogue of Microorganisms (GCM) 10K type strain sequencing project: providing services to taxonomists for standard genome sequencing and annotation.</title>
        <authorList>
            <consortium name="The Broad Institute Genomics Platform"/>
            <consortium name="The Broad Institute Genome Sequencing Center for Infectious Disease"/>
            <person name="Wu L."/>
            <person name="Ma J."/>
        </authorList>
    </citation>
    <scope>NUCLEOTIDE SEQUENCE [LARGE SCALE GENOMIC DNA]</scope>
    <source>
        <strain evidence="3">JCM 17441</strain>
    </source>
</reference>
<name>A0ABP8DG93_9ACTN</name>
<comment type="caution">
    <text evidence="2">The sequence shown here is derived from an EMBL/GenBank/DDBJ whole genome shotgun (WGS) entry which is preliminary data.</text>
</comment>
<dbReference type="Pfam" id="PF04205">
    <property type="entry name" value="FMN_bind"/>
    <property type="match status" value="1"/>
</dbReference>
<dbReference type="SMART" id="SM00900">
    <property type="entry name" value="FMN_bind"/>
    <property type="match status" value="1"/>
</dbReference>
<dbReference type="Gene3D" id="3.90.1010.20">
    <property type="match status" value="1"/>
</dbReference>
<dbReference type="InterPro" id="IPR007329">
    <property type="entry name" value="FMN-bd"/>
</dbReference>
<accession>A0ABP8DG93</accession>
<dbReference type="Proteomes" id="UP001500620">
    <property type="component" value="Unassembled WGS sequence"/>
</dbReference>
<keyword evidence="3" id="KW-1185">Reference proteome</keyword>
<dbReference type="RefSeq" id="WP_345132337.1">
    <property type="nucleotide sequence ID" value="NZ_BAABAT010000020.1"/>
</dbReference>